<keyword evidence="3" id="KW-1185">Reference proteome</keyword>
<evidence type="ECO:0000259" key="1">
    <source>
        <dbReference type="Pfam" id="PF01863"/>
    </source>
</evidence>
<dbReference type="AlphaFoldDB" id="A0A7X2N250"/>
<dbReference type="Proteomes" id="UP000470082">
    <property type="component" value="Unassembled WGS sequence"/>
</dbReference>
<dbReference type="Gene3D" id="3.30.2010.10">
    <property type="entry name" value="Metalloproteases ('zincins'), catalytic domain"/>
    <property type="match status" value="1"/>
</dbReference>
<accession>A0A7X2N250</accession>
<dbReference type="EMBL" id="VUMM01000001">
    <property type="protein sequence ID" value="MSS00638.1"/>
    <property type="molecule type" value="Genomic_DNA"/>
</dbReference>
<dbReference type="InterPro" id="IPR002725">
    <property type="entry name" value="YgjP-like_metallopeptidase"/>
</dbReference>
<name>A0A7X2N250_9FIRM</name>
<protein>
    <submittedName>
        <fullName evidence="2">M48 family metallopeptidase</fullName>
    </submittedName>
</protein>
<sequence length="221" mass="26154">MSDVKKGNSSNAKAVNYTVKISRQKGIRMRVTAHGELVVHANPFCTKEAIDKYVQDHVNEFNYQPSVRIFGRSFRIKKVKSQTSHVSYSENELLIQYKDKAEIETLYNRFLKKISKDVFSDVVDMVYFRFSDYEFEKPKIIIRNMKSSWGVCHPDKNSITLNSQLVHYPIDFIEYVICHEMIHLLEPNHSEAFYRILKEVMPDYKRRLDLIETNEEKQYLV</sequence>
<comment type="caution">
    <text evidence="2">The sequence shown here is derived from an EMBL/GenBank/DDBJ whole genome shotgun (WGS) entry which is preliminary data.</text>
</comment>
<organism evidence="2 3">
    <name type="scientific">Floccifex porci</name>
    <dbReference type="NCBI Taxonomy" id="2606629"/>
    <lineage>
        <taxon>Bacteria</taxon>
        <taxon>Bacillati</taxon>
        <taxon>Bacillota</taxon>
        <taxon>Erysipelotrichia</taxon>
        <taxon>Erysipelotrichales</taxon>
        <taxon>Erysipelotrichaceae</taxon>
        <taxon>Floccifex</taxon>
    </lineage>
</organism>
<evidence type="ECO:0000313" key="3">
    <source>
        <dbReference type="Proteomes" id="UP000470082"/>
    </source>
</evidence>
<gene>
    <name evidence="2" type="ORF">FYJ50_00655</name>
</gene>
<proteinExistence type="predicted"/>
<dbReference type="RefSeq" id="WP_154459112.1">
    <property type="nucleotide sequence ID" value="NZ_JBJEEW010000063.1"/>
</dbReference>
<feature type="domain" description="YgjP-like metallopeptidase" evidence="1">
    <location>
        <begin position="59"/>
        <end position="208"/>
    </location>
</feature>
<dbReference type="InterPro" id="IPR053136">
    <property type="entry name" value="UTP_pyrophosphatase-like"/>
</dbReference>
<dbReference type="CDD" id="cd07344">
    <property type="entry name" value="M48_yhfN_like"/>
    <property type="match status" value="1"/>
</dbReference>
<reference evidence="2 3" key="1">
    <citation type="submission" date="2019-08" db="EMBL/GenBank/DDBJ databases">
        <title>In-depth cultivation of the pig gut microbiome towards novel bacterial diversity and tailored functional studies.</title>
        <authorList>
            <person name="Wylensek D."/>
            <person name="Hitch T.C.A."/>
            <person name="Clavel T."/>
        </authorList>
    </citation>
    <scope>NUCLEOTIDE SEQUENCE [LARGE SCALE GENOMIC DNA]</scope>
    <source>
        <strain evidence="2 3">LKV-178-WT-2G</strain>
    </source>
</reference>
<dbReference type="PANTHER" id="PTHR30399:SF1">
    <property type="entry name" value="UTP PYROPHOSPHATASE"/>
    <property type="match status" value="1"/>
</dbReference>
<dbReference type="Pfam" id="PF01863">
    <property type="entry name" value="YgjP-like"/>
    <property type="match status" value="1"/>
</dbReference>
<dbReference type="PANTHER" id="PTHR30399">
    <property type="entry name" value="UNCHARACTERIZED PROTEIN YGJP"/>
    <property type="match status" value="1"/>
</dbReference>
<evidence type="ECO:0000313" key="2">
    <source>
        <dbReference type="EMBL" id="MSS00638.1"/>
    </source>
</evidence>